<evidence type="ECO:0000313" key="3">
    <source>
        <dbReference type="Proteomes" id="UP001066276"/>
    </source>
</evidence>
<dbReference type="AlphaFoldDB" id="A0AAV7QFJ7"/>
<evidence type="ECO:0000256" key="1">
    <source>
        <dbReference type="SAM" id="MobiDB-lite"/>
    </source>
</evidence>
<dbReference type="EMBL" id="JANPWB010000010">
    <property type="protein sequence ID" value="KAJ1139356.1"/>
    <property type="molecule type" value="Genomic_DNA"/>
</dbReference>
<comment type="caution">
    <text evidence="2">The sequence shown here is derived from an EMBL/GenBank/DDBJ whole genome shotgun (WGS) entry which is preliminary data.</text>
</comment>
<protein>
    <submittedName>
        <fullName evidence="2">Uncharacterized protein</fullName>
    </submittedName>
</protein>
<keyword evidence="3" id="KW-1185">Reference proteome</keyword>
<reference evidence="2" key="1">
    <citation type="journal article" date="2022" name="bioRxiv">
        <title>Sequencing and chromosome-scale assembly of the giantPleurodeles waltlgenome.</title>
        <authorList>
            <person name="Brown T."/>
            <person name="Elewa A."/>
            <person name="Iarovenko S."/>
            <person name="Subramanian E."/>
            <person name="Araus A.J."/>
            <person name="Petzold A."/>
            <person name="Susuki M."/>
            <person name="Suzuki K.-i.T."/>
            <person name="Hayashi T."/>
            <person name="Toyoda A."/>
            <person name="Oliveira C."/>
            <person name="Osipova E."/>
            <person name="Leigh N.D."/>
            <person name="Simon A."/>
            <person name="Yun M.H."/>
        </authorList>
    </citation>
    <scope>NUCLEOTIDE SEQUENCE</scope>
    <source>
        <strain evidence="2">20211129_DDA</strain>
        <tissue evidence="2">Liver</tissue>
    </source>
</reference>
<sequence>MAPHCRPGSELRYPISSSHTGSLMDWGGLGWLTRDAEWETEHRRQPAAVLTRGSQWGGLWPTREQTK</sequence>
<evidence type="ECO:0000313" key="2">
    <source>
        <dbReference type="EMBL" id="KAJ1139356.1"/>
    </source>
</evidence>
<organism evidence="2 3">
    <name type="scientific">Pleurodeles waltl</name>
    <name type="common">Iberian ribbed newt</name>
    <dbReference type="NCBI Taxonomy" id="8319"/>
    <lineage>
        <taxon>Eukaryota</taxon>
        <taxon>Metazoa</taxon>
        <taxon>Chordata</taxon>
        <taxon>Craniata</taxon>
        <taxon>Vertebrata</taxon>
        <taxon>Euteleostomi</taxon>
        <taxon>Amphibia</taxon>
        <taxon>Batrachia</taxon>
        <taxon>Caudata</taxon>
        <taxon>Salamandroidea</taxon>
        <taxon>Salamandridae</taxon>
        <taxon>Pleurodelinae</taxon>
        <taxon>Pleurodeles</taxon>
    </lineage>
</organism>
<feature type="region of interest" description="Disordered" evidence="1">
    <location>
        <begin position="1"/>
        <end position="20"/>
    </location>
</feature>
<proteinExistence type="predicted"/>
<dbReference type="Proteomes" id="UP001066276">
    <property type="component" value="Chromosome 6"/>
</dbReference>
<name>A0AAV7QFJ7_PLEWA</name>
<accession>A0AAV7QFJ7</accession>
<gene>
    <name evidence="2" type="ORF">NDU88_005731</name>
</gene>